<comment type="caution">
    <text evidence="2">The sequence shown here is derived from an EMBL/GenBank/DDBJ whole genome shotgun (WGS) entry which is preliminary data.</text>
</comment>
<feature type="transmembrane region" description="Helical" evidence="1">
    <location>
        <begin position="163"/>
        <end position="183"/>
    </location>
</feature>
<dbReference type="Proteomes" id="UP001565927">
    <property type="component" value="Unassembled WGS sequence"/>
</dbReference>
<feature type="transmembrane region" description="Helical" evidence="1">
    <location>
        <begin position="190"/>
        <end position="223"/>
    </location>
</feature>
<feature type="transmembrane region" description="Helical" evidence="1">
    <location>
        <begin position="375"/>
        <end position="393"/>
    </location>
</feature>
<gene>
    <name evidence="2" type="ORF">AB2L27_05405</name>
</gene>
<dbReference type="RefSeq" id="WP_370440451.1">
    <property type="nucleotide sequence ID" value="NZ_JBGFTU010000005.1"/>
</dbReference>
<keyword evidence="1" id="KW-0472">Membrane</keyword>
<name>A0ABV4GY11_9ACTN</name>
<feature type="transmembrane region" description="Helical" evidence="1">
    <location>
        <begin position="235"/>
        <end position="254"/>
    </location>
</feature>
<keyword evidence="3" id="KW-1185">Reference proteome</keyword>
<proteinExistence type="predicted"/>
<feature type="transmembrane region" description="Helical" evidence="1">
    <location>
        <begin position="349"/>
        <end position="368"/>
    </location>
</feature>
<feature type="transmembrane region" description="Helical" evidence="1">
    <location>
        <begin position="140"/>
        <end position="157"/>
    </location>
</feature>
<keyword evidence="1" id="KW-0812">Transmembrane</keyword>
<reference evidence="2 3" key="1">
    <citation type="submission" date="2024-07" db="EMBL/GenBank/DDBJ databases">
        <authorList>
            <person name="Thanompreechachai J."/>
            <person name="Duangmal K."/>
        </authorList>
    </citation>
    <scope>NUCLEOTIDE SEQUENCE [LARGE SCALE GENOMIC DNA]</scope>
    <source>
        <strain evidence="2 3">LSe6-4</strain>
    </source>
</reference>
<evidence type="ECO:0000313" key="2">
    <source>
        <dbReference type="EMBL" id="MEZ0164202.1"/>
    </source>
</evidence>
<keyword evidence="1" id="KW-1133">Transmembrane helix</keyword>
<sequence length="435" mass="44752">MRITPEQAAARVRAGLGRDPQDALEASVVLEAWGGLTARSALPLARQVAAIPRPSSPAGFSRRVTGVVQSESTREVLGLIATLLATTAWVAPLATALGAGSTERAWKIALPISLAVQWFLRRRYLTDARGLGRLRTDRGVAAGGTVLSLLVVVAMLLQPAAALPAALVVTWVGGLLVVVRGWGIPYAACLLAATAAMGLGLPVVTDVLLVVTLTVAAVAAAIVTCPPSSLAPTPWPRSLVAGAIGGTTALLIVVDPTVEWSSWRPFPVIALVPCLLGTVWASRHLNRIWTVLLAALASTDFGDRSSRRHRRVFGRIIVGAFGRLVLLTAAVSVLTYALVHSVATSGRGLALLLLGLGCFGVVGFVAALLESFSRLLAAGVVAVVAVVVAAAAASGRLPGPDLPPLAAAAVAAAVVALWPVARLVSQPDRTLATMI</sequence>
<protein>
    <submittedName>
        <fullName evidence="2">Uncharacterized protein</fullName>
    </submittedName>
</protein>
<evidence type="ECO:0000256" key="1">
    <source>
        <dbReference type="SAM" id="Phobius"/>
    </source>
</evidence>
<dbReference type="EMBL" id="JBGFTU010000005">
    <property type="protein sequence ID" value="MEZ0164202.1"/>
    <property type="molecule type" value="Genomic_DNA"/>
</dbReference>
<accession>A0ABV4GY11</accession>
<feature type="transmembrane region" description="Helical" evidence="1">
    <location>
        <begin position="405"/>
        <end position="424"/>
    </location>
</feature>
<evidence type="ECO:0000313" key="3">
    <source>
        <dbReference type="Proteomes" id="UP001565927"/>
    </source>
</evidence>
<organism evidence="2 3">
    <name type="scientific">Kineococcus halophytocola</name>
    <dbReference type="NCBI Taxonomy" id="3234027"/>
    <lineage>
        <taxon>Bacteria</taxon>
        <taxon>Bacillati</taxon>
        <taxon>Actinomycetota</taxon>
        <taxon>Actinomycetes</taxon>
        <taxon>Kineosporiales</taxon>
        <taxon>Kineosporiaceae</taxon>
        <taxon>Kineococcus</taxon>
    </lineage>
</organism>
<feature type="transmembrane region" description="Helical" evidence="1">
    <location>
        <begin position="316"/>
        <end position="337"/>
    </location>
</feature>